<evidence type="ECO:0000313" key="2">
    <source>
        <dbReference type="Proteomes" id="UP000228380"/>
    </source>
</evidence>
<dbReference type="Proteomes" id="UP000228380">
    <property type="component" value="Unplaced"/>
</dbReference>
<reference evidence="3" key="1">
    <citation type="submission" date="2025-08" db="UniProtKB">
        <authorList>
            <consortium name="RefSeq"/>
        </authorList>
    </citation>
    <scope>IDENTIFICATION</scope>
    <source>
        <tissue evidence="3">Young leaves</tissue>
    </source>
</reference>
<evidence type="ECO:0000259" key="1">
    <source>
        <dbReference type="PROSITE" id="PS50878"/>
    </source>
</evidence>
<dbReference type="GO" id="GO:0003676">
    <property type="term" value="F:nucleic acid binding"/>
    <property type="evidence" value="ECO:0007669"/>
    <property type="project" value="InterPro"/>
</dbReference>
<dbReference type="Pfam" id="PF17919">
    <property type="entry name" value="RT_RNaseH_2"/>
    <property type="match status" value="1"/>
</dbReference>
<dbReference type="InterPro" id="IPR043502">
    <property type="entry name" value="DNA/RNA_pol_sf"/>
</dbReference>
<dbReference type="PROSITE" id="PS50878">
    <property type="entry name" value="RT_POL"/>
    <property type="match status" value="1"/>
</dbReference>
<proteinExistence type="predicted"/>
<evidence type="ECO:0000313" key="3">
    <source>
        <dbReference type="RefSeq" id="XP_038973062.1"/>
    </source>
</evidence>
<dbReference type="InterPro" id="IPR043128">
    <property type="entry name" value="Rev_trsase/Diguanyl_cyclase"/>
</dbReference>
<dbReference type="InterPro" id="IPR036397">
    <property type="entry name" value="RNaseH_sf"/>
</dbReference>
<dbReference type="InterPro" id="IPR012337">
    <property type="entry name" value="RNaseH-like_sf"/>
</dbReference>
<feature type="domain" description="Reverse transcriptase" evidence="1">
    <location>
        <begin position="1"/>
        <end position="55"/>
    </location>
</feature>
<dbReference type="Pfam" id="PF17921">
    <property type="entry name" value="Integrase_H2C2"/>
    <property type="match status" value="1"/>
</dbReference>
<dbReference type="InterPro" id="IPR041577">
    <property type="entry name" value="RT_RNaseH_2"/>
</dbReference>
<organism evidence="2 3">
    <name type="scientific">Phoenix dactylifera</name>
    <name type="common">Date palm</name>
    <dbReference type="NCBI Taxonomy" id="42345"/>
    <lineage>
        <taxon>Eukaryota</taxon>
        <taxon>Viridiplantae</taxon>
        <taxon>Streptophyta</taxon>
        <taxon>Embryophyta</taxon>
        <taxon>Tracheophyta</taxon>
        <taxon>Spermatophyta</taxon>
        <taxon>Magnoliopsida</taxon>
        <taxon>Liliopsida</taxon>
        <taxon>Arecaceae</taxon>
        <taxon>Coryphoideae</taxon>
        <taxon>Phoeniceae</taxon>
        <taxon>Phoenix</taxon>
    </lineage>
</organism>
<sequence length="647" mass="73250">MEVYVDDMLVKSKMAQDHVADLSETFSVLRRYRMKLNPANCAFGVTSGKFLGFVITQRGIEANPEKIRALQEITPPRTVKEVQRLTGRVAALGRFVARSAERCLPFFAALKKPKNFLWSAECQQAFEELKRLLASPPLLTKPQQGELLYLYLAVSPMAVSSVLVREESKLQKPILQRSDRAGRVTKWAIELGEFDLEYRPRPAIKAQALADFIVECTVPDEPEPELAPAEQTPNSTWTLHVDGSSNSGGSGAGLILASPDGVVAEQAMRFEFSASNNAAEYEALVAGLKEPTMQEYLRKVRDLASTLNSFHIQHIARTENLRADQLSKLASSRMSELPKAVALEYPQKPSTEEPEPTLCIEVEPSWMDELVNYLQDEALPSDEHEARRVKRLAARYILHEGKLYRRSFTSPLLRCLRPTEADYAMREVHEGICGNHLGGRALAHKILRQGYYWPTLQKDTLDFVRRCDRCQRNANGLKARLDQSKGQWVEDLYNVLWAYRTTFRVPTGETPFNLTYGTEAVIPLEIGLPSPRVEHFDAGSSSSQLRNNLDLIEETRKATRVRMAKYQQRTAQYYNARVKVKSFKVGDLVLRRAEASQPTEQGKMAPNWEGPYQIARVQRPGAYKLRSLDGTPIPRSWSSENLRVYYQ</sequence>
<protein>
    <submittedName>
        <fullName evidence="3">Uncharacterized protein LOC103706605</fullName>
    </submittedName>
</protein>
<dbReference type="PANTHER" id="PTHR48475:SF2">
    <property type="entry name" value="RIBONUCLEASE H"/>
    <property type="match status" value="1"/>
</dbReference>
<name>A0A8B8ZID6_PHODC</name>
<keyword evidence="2" id="KW-1185">Reference proteome</keyword>
<dbReference type="SUPFAM" id="SSF53098">
    <property type="entry name" value="Ribonuclease H-like"/>
    <property type="match status" value="1"/>
</dbReference>
<dbReference type="PANTHER" id="PTHR48475">
    <property type="entry name" value="RIBONUCLEASE H"/>
    <property type="match status" value="1"/>
</dbReference>
<dbReference type="KEGG" id="pda:103706605"/>
<dbReference type="Gene3D" id="3.30.70.270">
    <property type="match status" value="2"/>
</dbReference>
<accession>A0A8B8ZID6</accession>
<dbReference type="RefSeq" id="XP_038973062.1">
    <property type="nucleotide sequence ID" value="XM_039117134.1"/>
</dbReference>
<gene>
    <name evidence="3" type="primary">LOC103706605</name>
</gene>
<dbReference type="SUPFAM" id="SSF56672">
    <property type="entry name" value="DNA/RNA polymerases"/>
    <property type="match status" value="1"/>
</dbReference>
<dbReference type="Gene3D" id="3.30.420.10">
    <property type="entry name" value="Ribonuclease H-like superfamily/Ribonuclease H"/>
    <property type="match status" value="3"/>
</dbReference>
<dbReference type="InterPro" id="IPR000477">
    <property type="entry name" value="RT_dom"/>
</dbReference>
<dbReference type="GeneID" id="103706605"/>
<dbReference type="AlphaFoldDB" id="A0A8B8ZID6"/>
<dbReference type="InterPro" id="IPR041588">
    <property type="entry name" value="Integrase_H2C2"/>
</dbReference>
<dbReference type="OrthoDB" id="693831at2759"/>
<dbReference type="Gene3D" id="1.10.340.70">
    <property type="match status" value="1"/>
</dbReference>